<feature type="domain" description="Aminoglycoside phosphotransferase" evidence="1">
    <location>
        <begin position="91"/>
        <end position="246"/>
    </location>
</feature>
<gene>
    <name evidence="2" type="ORF">SAMN05443432_105213</name>
</gene>
<evidence type="ECO:0000313" key="2">
    <source>
        <dbReference type="EMBL" id="SHM22025.1"/>
    </source>
</evidence>
<dbReference type="Proteomes" id="UP000322545">
    <property type="component" value="Unassembled WGS sequence"/>
</dbReference>
<keyword evidence="3" id="KW-1185">Reference proteome</keyword>
<dbReference type="AlphaFoldDB" id="A0A1M7H0B9"/>
<dbReference type="SUPFAM" id="SSF56112">
    <property type="entry name" value="Protein kinase-like (PK-like)"/>
    <property type="match status" value="1"/>
</dbReference>
<evidence type="ECO:0000313" key="3">
    <source>
        <dbReference type="Proteomes" id="UP000322545"/>
    </source>
</evidence>
<reference evidence="2 3" key="1">
    <citation type="submission" date="2016-11" db="EMBL/GenBank/DDBJ databases">
        <authorList>
            <person name="Varghese N."/>
            <person name="Submissions S."/>
        </authorList>
    </citation>
    <scope>NUCLEOTIDE SEQUENCE [LARGE SCALE GENOMIC DNA]</scope>
    <source>
        <strain evidence="2 3">DSM 28249</strain>
    </source>
</reference>
<dbReference type="RefSeq" id="WP_223228392.1">
    <property type="nucleotide sequence ID" value="NZ_FRCB01000005.1"/>
</dbReference>
<protein>
    <submittedName>
        <fullName evidence="2">Phosphotransferase enzyme family protein</fullName>
    </submittedName>
</protein>
<dbReference type="Gene3D" id="3.90.1200.10">
    <property type="match status" value="1"/>
</dbReference>
<dbReference type="InterPro" id="IPR011009">
    <property type="entry name" value="Kinase-like_dom_sf"/>
</dbReference>
<dbReference type="EMBL" id="FRCB01000005">
    <property type="protein sequence ID" value="SHM22025.1"/>
    <property type="molecule type" value="Genomic_DNA"/>
</dbReference>
<sequence length="320" mass="36262">MTKSRQSDRMPDLDALEEIVGRFEAARSADPGLADAELGDLIRLVPGKRAVIRGRIGGRACVWRMFMDPLDDVSSREWEELQRIWPEMQGKRFRVVEPLRHNAEHRLLAIEEVEGTPLLELVRASPEAVRADLVTPAADWLRRYTESTESWVPAKPVGWLKRAERASATQPFARLHKLETQLIVQMTRLAERIEGLEWRVAISHGDFHPNNLIVEGQRMTGIDTGGSGRMPIYKDIARFAMHMGRRGVIPSGRRMLGVDGALLDAFTDAFAMTEAERRCILPFMLGVDALLRVETRALSKSRIRRAGEMYEALIEDMSRL</sequence>
<evidence type="ECO:0000259" key="1">
    <source>
        <dbReference type="Pfam" id="PF01636"/>
    </source>
</evidence>
<keyword evidence="2" id="KW-0808">Transferase</keyword>
<dbReference type="GO" id="GO:0016740">
    <property type="term" value="F:transferase activity"/>
    <property type="evidence" value="ECO:0007669"/>
    <property type="project" value="UniProtKB-KW"/>
</dbReference>
<dbReference type="Pfam" id="PF01636">
    <property type="entry name" value="APH"/>
    <property type="match status" value="1"/>
</dbReference>
<dbReference type="InterPro" id="IPR002575">
    <property type="entry name" value="Aminoglycoside_PTrfase"/>
</dbReference>
<name>A0A1M7H0B9_9RHOB</name>
<proteinExistence type="predicted"/>
<organism evidence="2 3">
    <name type="scientific">Roseovarius litoreus</name>
    <dbReference type="NCBI Taxonomy" id="1155722"/>
    <lineage>
        <taxon>Bacteria</taxon>
        <taxon>Pseudomonadati</taxon>
        <taxon>Pseudomonadota</taxon>
        <taxon>Alphaproteobacteria</taxon>
        <taxon>Rhodobacterales</taxon>
        <taxon>Roseobacteraceae</taxon>
        <taxon>Roseovarius</taxon>
    </lineage>
</organism>
<accession>A0A1M7H0B9</accession>